<gene>
    <name evidence="6" type="ORF">HPULCUR_009577</name>
</gene>
<evidence type="ECO:0000256" key="5">
    <source>
        <dbReference type="RuleBase" id="RU000461"/>
    </source>
</evidence>
<evidence type="ECO:0000256" key="2">
    <source>
        <dbReference type="ARBA" id="ARBA00022723"/>
    </source>
</evidence>
<evidence type="ECO:0008006" key="8">
    <source>
        <dbReference type="Google" id="ProtNLM"/>
    </source>
</evidence>
<organism evidence="6 7">
    <name type="scientific">Helicostylum pulchrum</name>
    <dbReference type="NCBI Taxonomy" id="562976"/>
    <lineage>
        <taxon>Eukaryota</taxon>
        <taxon>Fungi</taxon>
        <taxon>Fungi incertae sedis</taxon>
        <taxon>Mucoromycota</taxon>
        <taxon>Mucoromycotina</taxon>
        <taxon>Mucoromycetes</taxon>
        <taxon>Mucorales</taxon>
        <taxon>Mucorineae</taxon>
        <taxon>Mucoraceae</taxon>
        <taxon>Helicostylum</taxon>
    </lineage>
</organism>
<dbReference type="Gene3D" id="1.10.630.10">
    <property type="entry name" value="Cytochrome P450"/>
    <property type="match status" value="1"/>
</dbReference>
<accession>A0ABP9YAV2</accession>
<evidence type="ECO:0000313" key="7">
    <source>
        <dbReference type="Proteomes" id="UP001476247"/>
    </source>
</evidence>
<dbReference type="PRINTS" id="PR00463">
    <property type="entry name" value="EP450I"/>
</dbReference>
<evidence type="ECO:0000256" key="1">
    <source>
        <dbReference type="ARBA" id="ARBA00010617"/>
    </source>
</evidence>
<dbReference type="PRINTS" id="PR00385">
    <property type="entry name" value="P450"/>
</dbReference>
<sequence length="525" mass="60855">MPELKLNAGTGIVAALSTVGAITGLLAIKYNDRALFDEKREGIPSPKGVPILGNLLNISRNKHRYFEYLLEVYEQLDTLTFRSSSLGIPSNITTVDPKNIEYILKDNFDNYIKSQNFRRVFFDFFGDGIFNTDGESWRLQRRTSSQIFHVKNFQTAFTRVFIDHADVICDQIFDPAVENSQVLDFHNLMLRYTMDTFVEIAFGVKLNSLLKRVDFSESFDVLQLDNYSRIIFPFHSITRKFQDTFGKQKTIKQHLQTIDDFVYGIIRQRRLEKEQNPDLFTKSDDYKTDLLFRFMKSESVTGELYTDTQLRDTMLNMLIAGRDTSAQTLSWFFYCLMKYPEVEGKLLQEIETFIPDGIEEDTVKVYEAIQKMKYSHAVLYEVLRMYPSVPSNRRQALQDDILPDGTHVKKGDEVVFQPFCQGRHEKVWGSDAKQFKPERWLSEEGNLVRPESGKFVVFHMGPRICLGQSMATLEVLLAMSLLLKKYKFTRVPGHIVEFSNQVTLSMKDGMKVTVEKRTKTAMHRV</sequence>
<keyword evidence="5" id="KW-0503">Monooxygenase</keyword>
<keyword evidence="3 5" id="KW-0560">Oxidoreductase</keyword>
<dbReference type="PANTHER" id="PTHR24296">
    <property type="entry name" value="CYTOCHROME P450"/>
    <property type="match status" value="1"/>
</dbReference>
<comment type="similarity">
    <text evidence="1 5">Belongs to the cytochrome P450 family.</text>
</comment>
<evidence type="ECO:0000256" key="3">
    <source>
        <dbReference type="ARBA" id="ARBA00023002"/>
    </source>
</evidence>
<dbReference type="SUPFAM" id="SSF48264">
    <property type="entry name" value="Cytochrome P450"/>
    <property type="match status" value="1"/>
</dbReference>
<keyword evidence="5" id="KW-0349">Heme</keyword>
<dbReference type="Proteomes" id="UP001476247">
    <property type="component" value="Unassembled WGS sequence"/>
</dbReference>
<dbReference type="InterPro" id="IPR017972">
    <property type="entry name" value="Cyt_P450_CS"/>
</dbReference>
<dbReference type="InterPro" id="IPR002401">
    <property type="entry name" value="Cyt_P450_E_grp-I"/>
</dbReference>
<evidence type="ECO:0000256" key="4">
    <source>
        <dbReference type="ARBA" id="ARBA00023004"/>
    </source>
</evidence>
<comment type="caution">
    <text evidence="6">The sequence shown here is derived from an EMBL/GenBank/DDBJ whole genome shotgun (WGS) entry which is preliminary data.</text>
</comment>
<protein>
    <recommendedName>
        <fullName evidence="8">Cytochrome P450</fullName>
    </recommendedName>
</protein>
<dbReference type="InterPro" id="IPR036396">
    <property type="entry name" value="Cyt_P450_sf"/>
</dbReference>
<reference evidence="6 7" key="1">
    <citation type="submission" date="2024-04" db="EMBL/GenBank/DDBJ databases">
        <title>genome sequences of Mucor flavus KT1a and Helicostylum pulchrum KT1b strains isolation_sourced from the surface of a dry-aged beef.</title>
        <authorList>
            <person name="Toyotome T."/>
            <person name="Hosono M."/>
            <person name="Torimaru M."/>
            <person name="Fukuda K."/>
            <person name="Mikami N."/>
        </authorList>
    </citation>
    <scope>NUCLEOTIDE SEQUENCE [LARGE SCALE GENOMIC DNA]</scope>
    <source>
        <strain evidence="6 7">KT1b</strain>
    </source>
</reference>
<keyword evidence="2 5" id="KW-0479">Metal-binding</keyword>
<name>A0ABP9YAV2_9FUNG</name>
<dbReference type="Pfam" id="PF00067">
    <property type="entry name" value="p450"/>
    <property type="match status" value="1"/>
</dbReference>
<dbReference type="EMBL" id="BAABUJ010000032">
    <property type="protein sequence ID" value="GAA5804091.1"/>
    <property type="molecule type" value="Genomic_DNA"/>
</dbReference>
<evidence type="ECO:0000313" key="6">
    <source>
        <dbReference type="EMBL" id="GAA5804091.1"/>
    </source>
</evidence>
<dbReference type="PROSITE" id="PS00086">
    <property type="entry name" value="CYTOCHROME_P450"/>
    <property type="match status" value="1"/>
</dbReference>
<proteinExistence type="inferred from homology"/>
<dbReference type="InterPro" id="IPR001128">
    <property type="entry name" value="Cyt_P450"/>
</dbReference>
<keyword evidence="4 5" id="KW-0408">Iron</keyword>
<keyword evidence="7" id="KW-1185">Reference proteome</keyword>